<dbReference type="AlphaFoldDB" id="A0A128A5L0"/>
<sequence>MKYVLLLILLVLNMPLVLAQTDQNMSSNCSSEINSTEKYIESSINQSKAILLVTNSNAYKSHATNYYPTFNYLYYKWNTNGCNVTLSSVNLLFDFMIKSNSASCGAKHVVFVESSDLNSILDVIDAGTTSPAYCPLIPSNSDNHNTTSNSHDKTNIILSPLKQFKSNILPKDVQCKQGFMLVLKNEDNSPACVKPDTSKILVERGWAKLVQ</sequence>
<name>A0A128A5L0_9ARCH</name>
<evidence type="ECO:0000313" key="2">
    <source>
        <dbReference type="Proteomes" id="UP000196239"/>
    </source>
</evidence>
<dbReference type="Proteomes" id="UP000196239">
    <property type="component" value="Chromosome 1"/>
</dbReference>
<dbReference type="EMBL" id="LN890280">
    <property type="protein sequence ID" value="CUR52654.1"/>
    <property type="molecule type" value="Genomic_DNA"/>
</dbReference>
<evidence type="ECO:0000313" key="1">
    <source>
        <dbReference type="EMBL" id="CUR52654.1"/>
    </source>
</evidence>
<keyword evidence="2" id="KW-1185">Reference proteome</keyword>
<protein>
    <submittedName>
        <fullName evidence="1">Uncharacterized protein</fullName>
    </submittedName>
</protein>
<accession>A0A128A5L0</accession>
<proteinExistence type="predicted"/>
<dbReference type="KEGG" id="ndv:NDEV_1892"/>
<reference evidence="2" key="1">
    <citation type="submission" date="2015-10" db="EMBL/GenBank/DDBJ databases">
        <authorList>
            <person name="Lehtovirta-Morley L.E."/>
            <person name="Vieille C."/>
        </authorList>
    </citation>
    <scope>NUCLEOTIDE SEQUENCE [LARGE SCALE GENOMIC DNA]</scope>
</reference>
<organism evidence="1 2">
    <name type="scientific">Nitrosotalea devaniterrae</name>
    <dbReference type="NCBI Taxonomy" id="1078905"/>
    <lineage>
        <taxon>Archaea</taxon>
        <taxon>Nitrososphaerota</taxon>
        <taxon>Nitrososphaeria</taxon>
        <taxon>Nitrosotaleales</taxon>
        <taxon>Nitrosotaleaceae</taxon>
        <taxon>Nitrosotalea</taxon>
    </lineage>
</organism>
<gene>
    <name evidence="1" type="ORF">NDEV_1892</name>
</gene>